<organism evidence="1 2">
    <name type="scientific">Artomyces pyxidatus</name>
    <dbReference type="NCBI Taxonomy" id="48021"/>
    <lineage>
        <taxon>Eukaryota</taxon>
        <taxon>Fungi</taxon>
        <taxon>Dikarya</taxon>
        <taxon>Basidiomycota</taxon>
        <taxon>Agaricomycotina</taxon>
        <taxon>Agaricomycetes</taxon>
        <taxon>Russulales</taxon>
        <taxon>Auriscalpiaceae</taxon>
        <taxon>Artomyces</taxon>
    </lineage>
</organism>
<proteinExistence type="predicted"/>
<reference evidence="1" key="2">
    <citation type="journal article" date="2022" name="New Phytol.">
        <title>Evolutionary transition to the ectomycorrhizal habit in the genomes of a hyperdiverse lineage of mushroom-forming fungi.</title>
        <authorList>
            <person name="Looney B."/>
            <person name="Miyauchi S."/>
            <person name="Morin E."/>
            <person name="Drula E."/>
            <person name="Courty P.E."/>
            <person name="Kohler A."/>
            <person name="Kuo A."/>
            <person name="LaButti K."/>
            <person name="Pangilinan J."/>
            <person name="Lipzen A."/>
            <person name="Riley R."/>
            <person name="Andreopoulos W."/>
            <person name="He G."/>
            <person name="Johnson J."/>
            <person name="Nolan M."/>
            <person name="Tritt A."/>
            <person name="Barry K.W."/>
            <person name="Grigoriev I.V."/>
            <person name="Nagy L.G."/>
            <person name="Hibbett D."/>
            <person name="Henrissat B."/>
            <person name="Matheny P.B."/>
            <person name="Labbe J."/>
            <person name="Martin F.M."/>
        </authorList>
    </citation>
    <scope>NUCLEOTIDE SEQUENCE</scope>
    <source>
        <strain evidence="1">HHB10654</strain>
    </source>
</reference>
<comment type="caution">
    <text evidence="1">The sequence shown here is derived from an EMBL/GenBank/DDBJ whole genome shotgun (WGS) entry which is preliminary data.</text>
</comment>
<gene>
    <name evidence="1" type="ORF">BV25DRAFT_1873315</name>
</gene>
<sequence>MVCLNLPVETRYLEENMYLVGIIPGPQEPSLEQINHVIRPLVDDLLKFWETGVFVKATPRYPDGRLVRCALVPLVCDLPAARQMGGFASHAAIHFCSFCDLSLREIDNLDEKTWPMRTREGHMEAALKWKNARSETQRLNLFNESGVRYSELLRLPYWDPTRFTVLDTMHSLLLGDLKLSPSPWVIHSSYIALIREST</sequence>
<keyword evidence="2" id="KW-1185">Reference proteome</keyword>
<evidence type="ECO:0000313" key="1">
    <source>
        <dbReference type="EMBL" id="KAI0054556.1"/>
    </source>
</evidence>
<protein>
    <submittedName>
        <fullName evidence="1">Uncharacterized protein</fullName>
    </submittedName>
</protein>
<accession>A0ACB8SFM2</accession>
<reference evidence="1" key="1">
    <citation type="submission" date="2021-03" db="EMBL/GenBank/DDBJ databases">
        <authorList>
            <consortium name="DOE Joint Genome Institute"/>
            <person name="Ahrendt S."/>
            <person name="Looney B.P."/>
            <person name="Miyauchi S."/>
            <person name="Morin E."/>
            <person name="Drula E."/>
            <person name="Courty P.E."/>
            <person name="Chicoki N."/>
            <person name="Fauchery L."/>
            <person name="Kohler A."/>
            <person name="Kuo A."/>
            <person name="Labutti K."/>
            <person name="Pangilinan J."/>
            <person name="Lipzen A."/>
            <person name="Riley R."/>
            <person name="Andreopoulos W."/>
            <person name="He G."/>
            <person name="Johnson J."/>
            <person name="Barry K.W."/>
            <person name="Grigoriev I.V."/>
            <person name="Nagy L."/>
            <person name="Hibbett D."/>
            <person name="Henrissat B."/>
            <person name="Matheny P.B."/>
            <person name="Labbe J."/>
            <person name="Martin F."/>
        </authorList>
    </citation>
    <scope>NUCLEOTIDE SEQUENCE</scope>
    <source>
        <strain evidence="1">HHB10654</strain>
    </source>
</reference>
<dbReference type="EMBL" id="MU277394">
    <property type="protein sequence ID" value="KAI0054556.1"/>
    <property type="molecule type" value="Genomic_DNA"/>
</dbReference>
<evidence type="ECO:0000313" key="2">
    <source>
        <dbReference type="Proteomes" id="UP000814140"/>
    </source>
</evidence>
<dbReference type="Proteomes" id="UP000814140">
    <property type="component" value="Unassembled WGS sequence"/>
</dbReference>
<name>A0ACB8SFM2_9AGAM</name>